<evidence type="ECO:0000256" key="10">
    <source>
        <dbReference type="SAM" id="MobiDB-lite"/>
    </source>
</evidence>
<feature type="transmembrane region" description="Helical" evidence="11">
    <location>
        <begin position="3234"/>
        <end position="3257"/>
    </location>
</feature>
<name>A0A8B7S9S3_HIPAR</name>
<keyword evidence="6 14" id="KW-0067">ATP-binding</keyword>
<dbReference type="InterPro" id="IPR026082">
    <property type="entry name" value="ABCA"/>
</dbReference>
<dbReference type="GO" id="GO:0005319">
    <property type="term" value="F:lipid transporter activity"/>
    <property type="evidence" value="ECO:0007669"/>
    <property type="project" value="TreeGrafter"/>
</dbReference>
<evidence type="ECO:0000259" key="12">
    <source>
        <dbReference type="PROSITE" id="PS50893"/>
    </source>
</evidence>
<dbReference type="Proteomes" id="UP000694851">
    <property type="component" value="Unplaced"/>
</dbReference>
<keyword evidence="4 11" id="KW-0812">Transmembrane</keyword>
<dbReference type="PANTHER" id="PTHR19229">
    <property type="entry name" value="ATP-BINDING CASSETTE TRANSPORTER SUBFAMILY A ABCA"/>
    <property type="match status" value="1"/>
</dbReference>
<evidence type="ECO:0000313" key="13">
    <source>
        <dbReference type="Proteomes" id="UP000694851"/>
    </source>
</evidence>
<dbReference type="PROSITE" id="PS50893">
    <property type="entry name" value="ABC_TRANSPORTER_2"/>
    <property type="match status" value="1"/>
</dbReference>
<dbReference type="CDD" id="cd03263">
    <property type="entry name" value="ABC_subfamily_A"/>
    <property type="match status" value="1"/>
</dbReference>
<dbReference type="GeneID" id="109388344"/>
<dbReference type="InterPro" id="IPR056264">
    <property type="entry name" value="R2_ABCA1-4-like"/>
</dbReference>
<keyword evidence="3" id="KW-0813">Transport</keyword>
<feature type="domain" description="ABC transporter" evidence="12">
    <location>
        <begin position="4180"/>
        <end position="4418"/>
    </location>
</feature>
<evidence type="ECO:0000313" key="14">
    <source>
        <dbReference type="RefSeq" id="XP_019508515.1"/>
    </source>
</evidence>
<dbReference type="GO" id="GO:0016020">
    <property type="term" value="C:membrane"/>
    <property type="evidence" value="ECO:0007669"/>
    <property type="project" value="UniProtKB-SubCell"/>
</dbReference>
<dbReference type="InterPro" id="IPR003593">
    <property type="entry name" value="AAA+_ATPase"/>
</dbReference>
<dbReference type="Pfam" id="PF23321">
    <property type="entry name" value="R1_ABCA1"/>
    <property type="match status" value="1"/>
</dbReference>
<comment type="similarity">
    <text evidence="2">Belongs to the ABC transporter superfamily. ABCA family.</text>
</comment>
<dbReference type="FunFam" id="3.40.50.300:FF:000335">
    <property type="entry name" value="ATP binding cassette subfamily A member 5"/>
    <property type="match status" value="1"/>
</dbReference>
<feature type="transmembrane region" description="Helical" evidence="11">
    <location>
        <begin position="3414"/>
        <end position="3437"/>
    </location>
</feature>
<dbReference type="InterPro" id="IPR027417">
    <property type="entry name" value="P-loop_NTPase"/>
</dbReference>
<proteinExistence type="inferred from homology"/>
<feature type="transmembrane region" description="Helical" evidence="11">
    <location>
        <begin position="3343"/>
        <end position="3363"/>
    </location>
</feature>
<dbReference type="PANTHER" id="PTHR19229:SF113">
    <property type="entry name" value="ATP-BINDING CASSETTE SUB-FAMILY A MEMBER 13"/>
    <property type="match status" value="1"/>
</dbReference>
<feature type="transmembrane region" description="Helical" evidence="11">
    <location>
        <begin position="3278"/>
        <end position="3300"/>
    </location>
</feature>
<feature type="region of interest" description="Disordered" evidence="10">
    <location>
        <begin position="60"/>
        <end position="106"/>
    </location>
</feature>
<dbReference type="KEGG" id="hai:109388344"/>
<dbReference type="SUPFAM" id="SSF52540">
    <property type="entry name" value="P-loop containing nucleoside triphosphate hydrolases"/>
    <property type="match status" value="2"/>
</dbReference>
<dbReference type="SMART" id="SM00382">
    <property type="entry name" value="AAA"/>
    <property type="match status" value="1"/>
</dbReference>
<feature type="transmembrane region" description="Helical" evidence="11">
    <location>
        <begin position="3998"/>
        <end position="4018"/>
    </location>
</feature>
<feature type="transmembrane region" description="Helical" evidence="11">
    <location>
        <begin position="4030"/>
        <end position="4048"/>
    </location>
</feature>
<evidence type="ECO:0000256" key="9">
    <source>
        <dbReference type="ARBA" id="ARBA00023136"/>
    </source>
</evidence>
<evidence type="ECO:0000256" key="8">
    <source>
        <dbReference type="ARBA" id="ARBA00022989"/>
    </source>
</evidence>
<keyword evidence="13" id="KW-1185">Reference proteome</keyword>
<keyword evidence="7" id="KW-1278">Translocase</keyword>
<evidence type="ECO:0000256" key="11">
    <source>
        <dbReference type="SAM" id="Phobius"/>
    </source>
</evidence>
<evidence type="ECO:0000256" key="7">
    <source>
        <dbReference type="ARBA" id="ARBA00022967"/>
    </source>
</evidence>
<dbReference type="GO" id="GO:0016887">
    <property type="term" value="F:ATP hydrolysis activity"/>
    <property type="evidence" value="ECO:0007669"/>
    <property type="project" value="InterPro"/>
</dbReference>
<feature type="transmembrane region" description="Helical" evidence="11">
    <location>
        <begin position="3970"/>
        <end position="3991"/>
    </location>
</feature>
<evidence type="ECO:0000256" key="4">
    <source>
        <dbReference type="ARBA" id="ARBA00022692"/>
    </source>
</evidence>
<feature type="transmembrane region" description="Helical" evidence="11">
    <location>
        <begin position="3684"/>
        <end position="3708"/>
    </location>
</feature>
<dbReference type="RefSeq" id="XP_019508515.1">
    <property type="nucleotide sequence ID" value="XM_019652970.1"/>
</dbReference>
<dbReference type="GO" id="GO:0140359">
    <property type="term" value="F:ABC-type transporter activity"/>
    <property type="evidence" value="ECO:0007669"/>
    <property type="project" value="InterPro"/>
</dbReference>
<dbReference type="GO" id="GO:0005524">
    <property type="term" value="F:ATP binding"/>
    <property type="evidence" value="ECO:0007669"/>
    <property type="project" value="UniProtKB-KW"/>
</dbReference>
<dbReference type="InterPro" id="IPR013525">
    <property type="entry name" value="ABC2_TM"/>
</dbReference>
<evidence type="ECO:0000256" key="1">
    <source>
        <dbReference type="ARBA" id="ARBA00004141"/>
    </source>
</evidence>
<sequence>MVVTDVELGTGRAIGRDCGGAAPARLSVTGGLRSSVHSVSSCAAAAGLQWAEAADVGGLRHGTEPAEESGSAEGTSGLAPPPGEDSARAPGLRSRLPTRSQCAPGGREPRLVLSLAEFFWPCILFMILIVLRFQEPPRHRDNCYLQPRDLPSQGVFPFVQGLLCNTGSRCRNISYAESTEHHFRSSRFQSTAGRHKKISDLVFFQEMQDLAEEIYEMMDKATNLQKLWVERSKTPDSSYGSGFLTMDLNKTEEVISKLESLQQQPHIWDFLLLLPGLATNSVHSADGIGGGVNLLQAVSRIFHMPENAQLSLEQAHYWDVLKGLIRKTCEVARYVTMPGGFQNGPPAFSEESPCYKENIDWKIISDNYFAFLKNFLKSPVASISRLLNSMKELLMMEKKWHTLEDEHVGFLLSFVEFLQKLLLPESSHSSGVPQFRNPPSLTEASVNTRPLWVNHLKSLEGEPSGSDTQKFLELGKEMIEKIQTLERKESRYILRFMELLLLEINPQLLELWMDDISKGERPKAETSSILLNFSVPENERILSKSFNFSQLFHSDWPKSPAVELDFVHLSETIINSLYEFGFLRRHQVSEALDAVYAVRNVSAHFLTLSEPQKQEVDKVLTHVSLNVFKDKDAALLLQISSSFYQHIYKFLSIRNTEALLSVLTQISKHILDIIKQFNFQSISKAFTFLYEATEVLGGISEVSYCQQLLSAFNLLELRAQSLMSAEGHELEVIPATLTGLKRLFTVDEEVRVSLFQYMNYLFNGSAEALLGNECFAVNNKSISSVNYSIGGGSPFSLPWTQILSNLSANGGAFNEFMAVHCTVSWLQMWTEIWGSIAQILKVDVNVFSPLQVGLTQLLDELESNVNISKTCQGIFPTHRPATLLLHLFENVTQADGFHNPDDLLTLRDLWVALGDAFVRVKSLNLGQVEKSLFTMEATLSQLKAFPFNASASREGFYPLLDVFIELSNTSEYVGRNVHLINHFLSNNATNYGAKLESIITNLRETVLFLRNVSHDQDLLSCADIFQNVTEFILEDGLLYLNTSQRTLHILAMLNSTFSSEDTISRLKGCIEWVDIINHLRVTYHHPSSSQGHLQGALRSFRDVGNKMNSTLKLVKLMMESGCSLNKSNINCVNTYLENVTDFLNVILTAVFEKEKVPKFEILLSLLNDSTDQIRMIIHNLTRDFEFASQSNWKHFTESILRPTDMSNEIPSQFQNIWLHLVALGKEIQKLAKDIFPNVLENNSSSEMEKFFNVFATSPKEKDIKSLGNSFFHLASYLAFNLSHDLQNSAQIIPHEVMQAVGLGIQLISDVFSSLVPSVHHSSPEGPGNSQSLKKVTSLLRALRKTNTDLLVDQLEQIGEGLVDFFKNVSRVGTGHLGVNMLVGLVEKVVDSSRSWDVAHLLRLSRLFPRDDVNTVVDASYALPHVARLLHRIVDKNITEALKDVYDFTLLHGMSISNVTREDFAVVIKTLLDTVELITDKPGVLAEALTCLPVLWCRNHTTPGFQQNPKLEACHGHELMSSSFYSKVASMLDHLHLSPPGDVSQCSNESSQMEITRKMVCLIHELGDWNSILLELSEAFHVKSSLVNTMQEFWQKVLPFVPSSGNQRNGSMSGLCSTGPVKQVALQILEKLKNVNFTNITSHENILHKLASLNKILNLNEGTEEFGGNVSLNLERIIKSLFGDQSLENSAYSLASPFMAFLNATLAGSNLEVLSGFIKKSEATYNFEELWLEFQQTVKDLNHDLNIRQLFSEINKDIQIINSVALQNITFQLAHLLESLNSSSLQALEITEDFLSVTKNWLHKYTNEEYSRMIQTSFLLMANKSSADDLALLTEDITTYMGYLKNISREVKFDDALLTQLVNQEQLADFSVVRLLLGSFLIHSANNLAGSSQEAAWNLSDADLQIMNFMDFPMNQTQSEKGERIILSPGSRVEFTDQLLKTFFSFLQKGNYENRLSLLCKDFPKDVTAEMGFIPKDKILEILKVDQFFTSMTEDKLMSISSSLKETMYHLIKSLFLLDNGEFSFDSHRGLQFMRGLFNVLLRETSMKNKTGTNLEFLTLVSQLLFHTNSSEDLFKLSHDLRSALHLVRETSVAIANLRDTLLLSFNKDFHGLEPMLQQVILANLTDLLFFVNTSFPLRNRATLQITKRLLGIVSRAGGESQVPEPLMEMSNTLTMLVSDIAEMEDLVTSTNSIVKLLELAKKVSGKMVSLFETHVISSTNDTMKFFDTLYSILQHSVQNVNEISTLKKVDHSVYENINDLVTPFLDLAFGMIGVKPNISQDSDIFNMSSNIGQCVNKSKDFSDILKEIAEFLTSGKINLGDVEHFLVAVHNGTQIFSMDSVNIWEEILDCLVPINDITNQIDLLHPNPISSRSFCQGAHEVIPSLGEVLSQNSTELETFLRMVIDLTLEALWNNLEENKGNVFNLWLTLARHPNTLWKAVERVVEVSRGVRGGSSHDLGEASVLAPSLSQNAAPEKPDGTPRSVLPRMALPRADLLNHSQWANSTRTSFQPILEVFSNATTGNKVTSGKEEKTEKDVFDSPYTCNPLPHFKNYVKGLLALIEYWQEVPLTRQSVAEMCQGSWQPGEPAVAVATLQRVKMLVLRAILILAENPSLAQDVLCAALSYPRGGIRRLLVSGLRGVAAVRDHYQEIENIWSSPGPLDCEGLSGKLASAMERLRSHLETASTRDCACEPALDGDPRQVHTLVQNLEKTLFSGNPMMTFLSNFTVTADVKVKDLMKNVTDLTEALRSSIPLSDGTVSSILEASLAHSQVLSSALTVALSGRCAQDVLGLLLVLPGDEVSWKAAKELCGLPGAEVFALIVCMSRNLDLRNFIYRALIPAEASGMLSSLLDVVSRLSRLLPKAGRVLEHLPEFLHTLKIPALLDTPGFHQASRSGQARSTAFGSFQSVMKMVCKEQESFLSNSHAFINLPRVHELLGDDKEKFNIPEDSTPFCLKLYQEILQSPNGALVWSFLKPILHGKILYTPNTPRINKVIRKANYTFFFVDKLKTLSETLLKVSSAIQGTGNGQALNQLQKALGNKFIRKFVESQLHISVDKLTEKLQTYRRVLGRTLSHLGAGRLHFLGHVLANLSSCVRLDRFQAFESTAILEVKAQALMRQNSFLASVIFNSSLADENFRSESLPLPPHVTYTIRTSALYSMRTDLVKNPFWKFHPQSLPADGFKYNYVFVPLQDMIERAIILEQTGQEAVEPAAQAQAIPYPCHRSDLFLNNVGFFFPLIMMLTWMVSVASMVRKLVYEREIQIEEYLRMMGVHPAAHFLAWFLENAAVVTISSAALAVVLNASGIFAYSNPFVVFLFLLDFGVSVVMLSYFLSAFFRQANTAALCTCLVYMISFLPYIILLVLHNQLSVTIQTLLCLLSTTAFGQGVFFITFLEGQEAGVQWGNMYESPDHVGMAFGWICWVILFDSGLYFLCGWYLSNLIPGRIFSGRSMLTGLYPPTNGTIIVNGKNLQTDLAAVRKELGVCPQQDVLFDTLTVREHLLLFASIKAPQWSRAELQQHVHRGRPVRMDLEAARSPRQPSALEVDGAKATAGATALIQTYVPRAFLKASSGRELSYAVPKDADRACFKGLFQALEQNLHRLHMTGYGVSDTTLEEVFLMLLQDSPKQSDLAPGPELDPQSHRPPECDPVYYGASARTPPAQGGPPPLAQMAALLSKRLCHTRRAWKGALSSVLLPVLFVAVAMGLFMVRPLAIDYPPLKLTPGHYERAEAYFFSSESDDMGLARVLLRKFEDQGLLCADPHPDLNSSSCWNVDPFTHPKVQGSCACLPCPNGSVAPPHLSSRLGHTLLNLSALRLEEYLLLPSGKPRLGGWSFGVRIPGRVQDANSSISKPQTLAKVWYNQKGFHSLPSYLNHLNNLILWRLLPPSVDWRQYGITLYSHPYGGALLNEDKILESIRQCGVALCMVLGFSVLSASIASSVVRDRVTGAKRLQHISGLGYRTYWFTNFLYDMLFYLVSVGLCVAVIVAFQLTAFTFRENLAATALLLALFGYATLPWMYLMSRVFSSSDVAFITYVSVNFIFGLCTMLMTTMPRLLAIVSRAQNLQDIYDVLRWAFTVFPQFCLGQGLIELCYNQIQYDLTHTFGVDPYVSPFEMSFLGWIFVQLALQGSAVLLLRVLLHWDLLQGCRGPSAIQGTVTSCKDTDVEKEQMRVLKGRTSGDVLVLYNLSKSYQGFFKRTTAVQDITVGIGRGECFGLLGVNGAGKSTTFKMLSGDVPPSSGHAVIRTPTGEDVALSSAGLAGLRVGYCPQQDALDQFLTGWEHLRYYCSLRGIPKACIPQVAGDLVRRLHLEAHVDKPVVTYSGGTKRKLSAALALLGKPDLLLLDEPSSGMDPCSKRFLWEAIMKEVREGCAVVLTSHSMEECEALCTRLAIMVNGSFRCLGSPQHIKNRCVAFHFAPRRCAEVPVDNESQKQAHGVSVLIGKSDRYDAETSAKGQHLNLLEYHMPKRRECLADLFRVLEDNKTLLNIKHYSINQTTLEQVFMELAAERTPPPAPTPDGEQLPHLPV</sequence>
<protein>
    <submittedName>
        <fullName evidence="14">ATP-binding cassette sub-family A member 13</fullName>
    </submittedName>
</protein>
<keyword evidence="9 11" id="KW-0472">Membrane</keyword>
<evidence type="ECO:0000256" key="3">
    <source>
        <dbReference type="ARBA" id="ARBA00022448"/>
    </source>
</evidence>
<dbReference type="OrthoDB" id="9833608at2759"/>
<feature type="transmembrane region" description="Helical" evidence="11">
    <location>
        <begin position="3312"/>
        <end position="3336"/>
    </location>
</feature>
<evidence type="ECO:0000256" key="2">
    <source>
        <dbReference type="ARBA" id="ARBA00008869"/>
    </source>
</evidence>
<gene>
    <name evidence="14" type="primary">ABCA13</name>
</gene>
<dbReference type="Pfam" id="PF12698">
    <property type="entry name" value="ABC2_membrane_3"/>
    <property type="match status" value="2"/>
</dbReference>
<dbReference type="CTD" id="154664"/>
<feature type="transmembrane region" description="Helical" evidence="11">
    <location>
        <begin position="3920"/>
        <end position="3940"/>
    </location>
</feature>
<keyword evidence="8 11" id="KW-1133">Transmembrane helix</keyword>
<reference evidence="14" key="1">
    <citation type="submission" date="2025-08" db="UniProtKB">
        <authorList>
            <consortium name="RefSeq"/>
        </authorList>
    </citation>
    <scope>IDENTIFICATION</scope>
    <source>
        <tissue evidence="14">Muscle</tissue>
    </source>
</reference>
<dbReference type="Pfam" id="PF00005">
    <property type="entry name" value="ABC_tran"/>
    <property type="match status" value="2"/>
</dbReference>
<dbReference type="InterPro" id="IPR003439">
    <property type="entry name" value="ABC_transporter-like_ATP-bd"/>
</dbReference>
<accession>A0A8B7S9S3</accession>
<evidence type="ECO:0000256" key="5">
    <source>
        <dbReference type="ARBA" id="ARBA00022741"/>
    </source>
</evidence>
<comment type="subcellular location">
    <subcellularLocation>
        <location evidence="1">Membrane</location>
        <topology evidence="1">Multi-pass membrane protein</topology>
    </subcellularLocation>
</comment>
<evidence type="ECO:0000256" key="6">
    <source>
        <dbReference type="ARBA" id="ARBA00022840"/>
    </source>
</evidence>
<keyword evidence="5" id="KW-0547">Nucleotide-binding</keyword>
<organism evidence="13 14">
    <name type="scientific">Hipposideros armiger</name>
    <name type="common">Great Himalayan leaf-nosed bat</name>
    <dbReference type="NCBI Taxonomy" id="186990"/>
    <lineage>
        <taxon>Eukaryota</taxon>
        <taxon>Metazoa</taxon>
        <taxon>Chordata</taxon>
        <taxon>Craniata</taxon>
        <taxon>Vertebrata</taxon>
        <taxon>Euteleostomi</taxon>
        <taxon>Mammalia</taxon>
        <taxon>Eutheria</taxon>
        <taxon>Laurasiatheria</taxon>
        <taxon>Chiroptera</taxon>
        <taxon>Yinpterochiroptera</taxon>
        <taxon>Rhinolophoidea</taxon>
        <taxon>Hipposideridae</taxon>
        <taxon>Hipposideros</taxon>
    </lineage>
</organism>
<dbReference type="Gene3D" id="3.40.50.300">
    <property type="entry name" value="P-loop containing nucleotide triphosphate hydrolases"/>
    <property type="match status" value="2"/>
</dbReference>